<protein>
    <submittedName>
        <fullName evidence="1">Uncharacterized protein</fullName>
    </submittedName>
</protein>
<evidence type="ECO:0000313" key="2">
    <source>
        <dbReference type="Proteomes" id="UP000275408"/>
    </source>
</evidence>
<dbReference type="AlphaFoldDB" id="A0A3M6UYM7"/>
<sequence>MMRMMMMKMVTCPSTNLMMIQTMKTRIRAGKLLPPVCPTNS</sequence>
<dbReference type="Proteomes" id="UP000275408">
    <property type="component" value="Unassembled WGS sequence"/>
</dbReference>
<keyword evidence="2" id="KW-1185">Reference proteome</keyword>
<reference evidence="1 2" key="1">
    <citation type="journal article" date="2018" name="Sci. Rep.">
        <title>Comparative analysis of the Pocillopora damicornis genome highlights role of immune system in coral evolution.</title>
        <authorList>
            <person name="Cunning R."/>
            <person name="Bay R.A."/>
            <person name="Gillette P."/>
            <person name="Baker A.C."/>
            <person name="Traylor-Knowles N."/>
        </authorList>
    </citation>
    <scope>NUCLEOTIDE SEQUENCE [LARGE SCALE GENOMIC DNA]</scope>
    <source>
        <strain evidence="1">RSMAS</strain>
        <tissue evidence="1">Whole animal</tissue>
    </source>
</reference>
<name>A0A3M6UYM7_POCDA</name>
<accession>A0A3M6UYM7</accession>
<gene>
    <name evidence="1" type="ORF">pdam_00010800</name>
</gene>
<comment type="caution">
    <text evidence="1">The sequence shown here is derived from an EMBL/GenBank/DDBJ whole genome shotgun (WGS) entry which is preliminary data.</text>
</comment>
<evidence type="ECO:0000313" key="1">
    <source>
        <dbReference type="EMBL" id="RMX58765.1"/>
    </source>
</evidence>
<proteinExistence type="predicted"/>
<dbReference type="EMBL" id="RCHS01000457">
    <property type="protein sequence ID" value="RMX58765.1"/>
    <property type="molecule type" value="Genomic_DNA"/>
</dbReference>
<organism evidence="1 2">
    <name type="scientific">Pocillopora damicornis</name>
    <name type="common">Cauliflower coral</name>
    <name type="synonym">Millepora damicornis</name>
    <dbReference type="NCBI Taxonomy" id="46731"/>
    <lineage>
        <taxon>Eukaryota</taxon>
        <taxon>Metazoa</taxon>
        <taxon>Cnidaria</taxon>
        <taxon>Anthozoa</taxon>
        <taxon>Hexacorallia</taxon>
        <taxon>Scleractinia</taxon>
        <taxon>Astrocoeniina</taxon>
        <taxon>Pocilloporidae</taxon>
        <taxon>Pocillopora</taxon>
    </lineage>
</organism>